<feature type="transmembrane region" description="Helical" evidence="1">
    <location>
        <begin position="91"/>
        <end position="108"/>
    </location>
</feature>
<proteinExistence type="predicted"/>
<dbReference type="InterPro" id="IPR050879">
    <property type="entry name" value="Acyltransferase_3"/>
</dbReference>
<feature type="transmembrane region" description="Helical" evidence="1">
    <location>
        <begin position="271"/>
        <end position="294"/>
    </location>
</feature>
<evidence type="ECO:0000313" key="4">
    <source>
        <dbReference type="Proteomes" id="UP000664628"/>
    </source>
</evidence>
<feature type="domain" description="Acyltransferase 3" evidence="2">
    <location>
        <begin position="16"/>
        <end position="359"/>
    </location>
</feature>
<feature type="transmembrane region" description="Helical" evidence="1">
    <location>
        <begin position="315"/>
        <end position="332"/>
    </location>
</feature>
<organism evidence="3 4">
    <name type="scientific">Fibrella forsythiae</name>
    <dbReference type="NCBI Taxonomy" id="2817061"/>
    <lineage>
        <taxon>Bacteria</taxon>
        <taxon>Pseudomonadati</taxon>
        <taxon>Bacteroidota</taxon>
        <taxon>Cytophagia</taxon>
        <taxon>Cytophagales</taxon>
        <taxon>Spirosomataceae</taxon>
        <taxon>Fibrella</taxon>
    </lineage>
</organism>
<keyword evidence="1" id="KW-1133">Transmembrane helix</keyword>
<dbReference type="GO" id="GO:0016746">
    <property type="term" value="F:acyltransferase activity"/>
    <property type="evidence" value="ECO:0007669"/>
    <property type="project" value="UniProtKB-KW"/>
</dbReference>
<dbReference type="Proteomes" id="UP000664628">
    <property type="component" value="Unassembled WGS sequence"/>
</dbReference>
<keyword evidence="3" id="KW-0808">Transferase</keyword>
<keyword evidence="4" id="KW-1185">Reference proteome</keyword>
<sequence>MNPVTRQPHLPPQRLPGLDHLRALAIALVFFFHYQIPLFGHPDWIPAYAAFGWTGVDLFFVLSGFLVSSHLFDQLNRGQPIRWKAYATKRFFRIVPAYVLVTAVYFMVPQFREKEALPPLWKFLTFTQNLGLNLRELGTFSHAWSLCVEVHFYLLLPLLVGLVAHRRRTYWLYWAILLLFAGGFFLRQYNWTTFYLPARGTDNEYITWYQYVYYPTYNRLDGVLVGVFIAGITSFSPISWARLTPYGNWLLLFGLLALTGAYFVCEDSLSYMASMAGFPLVAIGYGLLVLSALLPSGTLYNLPSRLTSFVARISYAVYLTHKGVIHVTQALLSKLSVDTTSNMTLLLCICSCVLVATALNMLIEQPVIEWAKNRITSRPKRLAA</sequence>
<evidence type="ECO:0000256" key="1">
    <source>
        <dbReference type="SAM" id="Phobius"/>
    </source>
</evidence>
<comment type="caution">
    <text evidence="3">The sequence shown here is derived from an EMBL/GenBank/DDBJ whole genome shotgun (WGS) entry which is preliminary data.</text>
</comment>
<keyword evidence="3" id="KW-0012">Acyltransferase</keyword>
<gene>
    <name evidence="3" type="ORF">J2I46_21815</name>
</gene>
<dbReference type="InterPro" id="IPR002656">
    <property type="entry name" value="Acyl_transf_3_dom"/>
</dbReference>
<feature type="transmembrane region" description="Helical" evidence="1">
    <location>
        <begin position="222"/>
        <end position="241"/>
    </location>
</feature>
<dbReference type="PANTHER" id="PTHR23028:SF53">
    <property type="entry name" value="ACYL_TRANSF_3 DOMAIN-CONTAINING PROTEIN"/>
    <property type="match status" value="1"/>
</dbReference>
<evidence type="ECO:0000313" key="3">
    <source>
        <dbReference type="EMBL" id="MBO0951236.1"/>
    </source>
</evidence>
<dbReference type="PANTHER" id="PTHR23028">
    <property type="entry name" value="ACETYLTRANSFERASE"/>
    <property type="match status" value="1"/>
</dbReference>
<keyword evidence="1" id="KW-0472">Membrane</keyword>
<accession>A0ABS3JMJ5</accession>
<feature type="transmembrane region" description="Helical" evidence="1">
    <location>
        <begin position="143"/>
        <end position="164"/>
    </location>
</feature>
<protein>
    <submittedName>
        <fullName evidence="3">Acyltransferase</fullName>
    </submittedName>
</protein>
<dbReference type="Pfam" id="PF01757">
    <property type="entry name" value="Acyl_transf_3"/>
    <property type="match status" value="1"/>
</dbReference>
<feature type="transmembrane region" description="Helical" evidence="1">
    <location>
        <begin position="45"/>
        <end position="71"/>
    </location>
</feature>
<keyword evidence="1" id="KW-0812">Transmembrane</keyword>
<reference evidence="3 4" key="1">
    <citation type="submission" date="2021-03" db="EMBL/GenBank/DDBJ databases">
        <title>Fibrella sp. HMF5405 genome sequencing and assembly.</title>
        <authorList>
            <person name="Kang H."/>
            <person name="Kim H."/>
            <person name="Bae S."/>
            <person name="Joh K."/>
        </authorList>
    </citation>
    <scope>NUCLEOTIDE SEQUENCE [LARGE SCALE GENOMIC DNA]</scope>
    <source>
        <strain evidence="3 4">HMF5405</strain>
    </source>
</reference>
<feature type="transmembrane region" description="Helical" evidence="1">
    <location>
        <begin position="344"/>
        <end position="363"/>
    </location>
</feature>
<feature type="transmembrane region" description="Helical" evidence="1">
    <location>
        <begin position="21"/>
        <end position="39"/>
    </location>
</feature>
<dbReference type="EMBL" id="JAFMYW010000007">
    <property type="protein sequence ID" value="MBO0951236.1"/>
    <property type="molecule type" value="Genomic_DNA"/>
</dbReference>
<dbReference type="RefSeq" id="WP_207331190.1">
    <property type="nucleotide sequence ID" value="NZ_JAFMYW010000007.1"/>
</dbReference>
<feature type="transmembrane region" description="Helical" evidence="1">
    <location>
        <begin position="248"/>
        <end position="265"/>
    </location>
</feature>
<name>A0ABS3JMJ5_9BACT</name>
<evidence type="ECO:0000259" key="2">
    <source>
        <dbReference type="Pfam" id="PF01757"/>
    </source>
</evidence>
<feature type="transmembrane region" description="Helical" evidence="1">
    <location>
        <begin position="171"/>
        <end position="189"/>
    </location>
</feature>